<name>A0ABM9FR00_9VIBR</name>
<keyword evidence="2" id="KW-1185">Reference proteome</keyword>
<dbReference type="EMBL" id="CALYLK010000136">
    <property type="protein sequence ID" value="CAH8232505.1"/>
    <property type="molecule type" value="Genomic_DNA"/>
</dbReference>
<protein>
    <submittedName>
        <fullName evidence="1">Uncharacterized protein</fullName>
    </submittedName>
</protein>
<comment type="caution">
    <text evidence="1">The sequence shown here is derived from an EMBL/GenBank/DDBJ whole genome shotgun (WGS) entry which is preliminary data.</text>
</comment>
<sequence>MIMERQVKPKSKKSPHYQRVWLLISLLVEINDNSCVLNMQLHTLVIAWHTKPSAAHIQEITI</sequence>
<proteinExistence type="predicted"/>
<gene>
    <name evidence="1" type="ORF">VAE063_950097</name>
</gene>
<organism evidence="1 2">
    <name type="scientific">Vibrio aestuarianus</name>
    <dbReference type="NCBI Taxonomy" id="28171"/>
    <lineage>
        <taxon>Bacteria</taxon>
        <taxon>Pseudomonadati</taxon>
        <taxon>Pseudomonadota</taxon>
        <taxon>Gammaproteobacteria</taxon>
        <taxon>Vibrionales</taxon>
        <taxon>Vibrionaceae</taxon>
        <taxon>Vibrio</taxon>
    </lineage>
</organism>
<accession>A0ABM9FR00</accession>
<evidence type="ECO:0000313" key="2">
    <source>
        <dbReference type="Proteomes" id="UP001152658"/>
    </source>
</evidence>
<evidence type="ECO:0000313" key="1">
    <source>
        <dbReference type="EMBL" id="CAH8232505.1"/>
    </source>
</evidence>
<dbReference type="Proteomes" id="UP001152658">
    <property type="component" value="Unassembled WGS sequence"/>
</dbReference>
<reference evidence="1" key="1">
    <citation type="submission" date="2022-06" db="EMBL/GenBank/DDBJ databases">
        <authorList>
            <person name="Goudenege D."/>
            <person name="Le Roux F."/>
        </authorList>
    </citation>
    <scope>NUCLEOTIDE SEQUENCE</scope>
    <source>
        <strain evidence="1">12-063</strain>
    </source>
</reference>